<dbReference type="STRING" id="926556.Echvi_2276"/>
<protein>
    <submittedName>
        <fullName evidence="2">Cysteine-rich domain protein</fullName>
    </submittedName>
</protein>
<dbReference type="AlphaFoldDB" id="L0FXC3"/>
<dbReference type="InterPro" id="IPR009325">
    <property type="entry name" value="DUF983"/>
</dbReference>
<keyword evidence="1" id="KW-1133">Transmembrane helix</keyword>
<evidence type="ECO:0000256" key="1">
    <source>
        <dbReference type="SAM" id="Phobius"/>
    </source>
</evidence>
<keyword evidence="3" id="KW-1185">Reference proteome</keyword>
<dbReference type="GO" id="GO:0005956">
    <property type="term" value="C:protein kinase CK2 complex"/>
    <property type="evidence" value="ECO:0007669"/>
    <property type="project" value="InterPro"/>
</dbReference>
<keyword evidence="1" id="KW-0812">Transmembrane</keyword>
<reference evidence="3" key="1">
    <citation type="submission" date="2012-02" db="EMBL/GenBank/DDBJ databases">
        <title>The complete genome of Echinicola vietnamensis DSM 17526.</title>
        <authorList>
            <person name="Lucas S."/>
            <person name="Copeland A."/>
            <person name="Lapidus A."/>
            <person name="Glavina del Rio T."/>
            <person name="Dalin E."/>
            <person name="Tice H."/>
            <person name="Bruce D."/>
            <person name="Goodwin L."/>
            <person name="Pitluck S."/>
            <person name="Peters L."/>
            <person name="Ovchinnikova G."/>
            <person name="Teshima H."/>
            <person name="Kyrpides N."/>
            <person name="Mavromatis K."/>
            <person name="Ivanova N."/>
            <person name="Brettin T."/>
            <person name="Detter J.C."/>
            <person name="Han C."/>
            <person name="Larimer F."/>
            <person name="Land M."/>
            <person name="Hauser L."/>
            <person name="Markowitz V."/>
            <person name="Cheng J.-F."/>
            <person name="Hugenholtz P."/>
            <person name="Woyke T."/>
            <person name="Wu D."/>
            <person name="Brambilla E."/>
            <person name="Klenk H.-P."/>
            <person name="Eisen J.A."/>
        </authorList>
    </citation>
    <scope>NUCLEOTIDE SEQUENCE [LARGE SCALE GENOMIC DNA]</scope>
    <source>
        <strain evidence="3">DSM 17526 / LMG 23754 / KMM 6221</strain>
    </source>
</reference>
<dbReference type="GO" id="GO:0019887">
    <property type="term" value="F:protein kinase regulator activity"/>
    <property type="evidence" value="ECO:0007669"/>
    <property type="project" value="InterPro"/>
</dbReference>
<dbReference type="KEGG" id="evi:Echvi_2276"/>
<organism evidence="2 3">
    <name type="scientific">Echinicola vietnamensis (strain DSM 17526 / LMG 23754 / KMM 6221)</name>
    <dbReference type="NCBI Taxonomy" id="926556"/>
    <lineage>
        <taxon>Bacteria</taxon>
        <taxon>Pseudomonadati</taxon>
        <taxon>Bacteroidota</taxon>
        <taxon>Cytophagia</taxon>
        <taxon>Cytophagales</taxon>
        <taxon>Cyclobacteriaceae</taxon>
        <taxon>Echinicola</taxon>
    </lineage>
</organism>
<dbReference type="PATRIC" id="fig|926556.3.peg.2397"/>
<feature type="transmembrane region" description="Helical" evidence="1">
    <location>
        <begin position="106"/>
        <end position="126"/>
    </location>
</feature>
<proteinExistence type="predicted"/>
<feature type="transmembrane region" description="Helical" evidence="1">
    <location>
        <begin position="132"/>
        <end position="151"/>
    </location>
</feature>
<dbReference type="EMBL" id="CP003346">
    <property type="protein sequence ID" value="AGA78524.1"/>
    <property type="molecule type" value="Genomic_DNA"/>
</dbReference>
<dbReference type="Pfam" id="PF06170">
    <property type="entry name" value="DUF983"/>
    <property type="match status" value="1"/>
</dbReference>
<evidence type="ECO:0000313" key="2">
    <source>
        <dbReference type="EMBL" id="AGA78524.1"/>
    </source>
</evidence>
<dbReference type="HOGENOM" id="CLU_133146_0_0_10"/>
<gene>
    <name evidence="2" type="ordered locus">Echvi_2276</name>
</gene>
<keyword evidence="1" id="KW-0472">Membrane</keyword>
<dbReference type="InterPro" id="IPR035991">
    <property type="entry name" value="Casein_kinase_II_beta-like"/>
</dbReference>
<name>L0FXC3_ECHVK</name>
<evidence type="ECO:0000313" key="3">
    <source>
        <dbReference type="Proteomes" id="UP000010796"/>
    </source>
</evidence>
<dbReference type="SUPFAM" id="SSF57798">
    <property type="entry name" value="Casein kinase II beta subunit"/>
    <property type="match status" value="1"/>
</dbReference>
<accession>L0FXC3</accession>
<sequence>MAFYVKKRGGLQSCFVLNKYAGNGKGTRGRKRMGQLFLLSLGKQKMVNMKSKGAAILAAKCPRCHQGNMFPVSMVSFKKLSVVNSHCPHCNASLEPEPDFYYGAMYISYALSVALVINVMIILNFVFDDPELWVYLVSVGVANILLLPVMLRYSKVLYLYVAGKLKYDPTA</sequence>
<dbReference type="eggNOG" id="COG5349">
    <property type="taxonomic scope" value="Bacteria"/>
</dbReference>
<dbReference type="Proteomes" id="UP000010796">
    <property type="component" value="Chromosome"/>
</dbReference>